<evidence type="ECO:0000313" key="4">
    <source>
        <dbReference type="Proteomes" id="UP000664303"/>
    </source>
</evidence>
<dbReference type="RefSeq" id="WP_206561910.1">
    <property type="nucleotide sequence ID" value="NZ_JAFKCZ010000015.1"/>
</dbReference>
<evidence type="ECO:0000313" key="3">
    <source>
        <dbReference type="EMBL" id="MBN7798461.1"/>
    </source>
</evidence>
<dbReference type="AlphaFoldDB" id="A0A939DIH1"/>
<dbReference type="InterPro" id="IPR022002">
    <property type="entry name" value="ChsH2_Znr"/>
</dbReference>
<proteinExistence type="predicted"/>
<dbReference type="Pfam" id="PF12172">
    <property type="entry name" value="zf-ChsH2"/>
    <property type="match status" value="1"/>
</dbReference>
<feature type="domain" description="ChsH2 rubredoxin-like zinc ribbon" evidence="2">
    <location>
        <begin position="17"/>
        <end position="53"/>
    </location>
</feature>
<dbReference type="PANTHER" id="PTHR34075:SF5">
    <property type="entry name" value="BLR3430 PROTEIN"/>
    <property type="match status" value="1"/>
</dbReference>
<organism evidence="3 4">
    <name type="scientific">Parahaliea mediterranea</name>
    <dbReference type="NCBI Taxonomy" id="651086"/>
    <lineage>
        <taxon>Bacteria</taxon>
        <taxon>Pseudomonadati</taxon>
        <taxon>Pseudomonadota</taxon>
        <taxon>Gammaproteobacteria</taxon>
        <taxon>Cellvibrionales</taxon>
        <taxon>Halieaceae</taxon>
        <taxon>Parahaliea</taxon>
    </lineage>
</organism>
<dbReference type="Proteomes" id="UP000664303">
    <property type="component" value="Unassembled WGS sequence"/>
</dbReference>
<accession>A0A939DIH1</accession>
<evidence type="ECO:0000259" key="1">
    <source>
        <dbReference type="Pfam" id="PF01796"/>
    </source>
</evidence>
<dbReference type="InterPro" id="IPR012340">
    <property type="entry name" value="NA-bd_OB-fold"/>
</dbReference>
<dbReference type="PANTHER" id="PTHR34075">
    <property type="entry name" value="BLR3430 PROTEIN"/>
    <property type="match status" value="1"/>
</dbReference>
<reference evidence="3" key="1">
    <citation type="submission" date="2021-02" db="EMBL/GenBank/DDBJ databases">
        <title>PHA producing bacteria isolated from coastal sediment in Guangdong, Shenzhen.</title>
        <authorList>
            <person name="Zheng W."/>
            <person name="Yu S."/>
            <person name="Huang Y."/>
        </authorList>
    </citation>
    <scope>NUCLEOTIDE SEQUENCE</scope>
    <source>
        <strain evidence="3">TN14-10</strain>
    </source>
</reference>
<keyword evidence="4" id="KW-1185">Reference proteome</keyword>
<feature type="domain" description="ChsH2 C-terminal OB-fold" evidence="1">
    <location>
        <begin position="54"/>
        <end position="123"/>
    </location>
</feature>
<dbReference type="SUPFAM" id="SSF50249">
    <property type="entry name" value="Nucleic acid-binding proteins"/>
    <property type="match status" value="1"/>
</dbReference>
<dbReference type="EMBL" id="JAFKCZ010000015">
    <property type="protein sequence ID" value="MBN7798461.1"/>
    <property type="molecule type" value="Genomic_DNA"/>
</dbReference>
<sequence length="144" mass="15963">MSDKPLAPAIEGWHTMGDQPHLIGTRCTACGTYFFPKQSHYCKNPDCDSTDFEEVELSRTGTVWSYTNACYEPPAPFVAPQPFEPYAIAAVQLEAEQMVVLGQVVTGVDTEQLSVGMPVELVLETLHETDDDIKVTWKWKPVAA</sequence>
<dbReference type="InterPro" id="IPR002878">
    <property type="entry name" value="ChsH2_C"/>
</dbReference>
<evidence type="ECO:0000259" key="2">
    <source>
        <dbReference type="Pfam" id="PF12172"/>
    </source>
</evidence>
<gene>
    <name evidence="3" type="ORF">JYP50_17805</name>
</gene>
<comment type="caution">
    <text evidence="3">The sequence shown here is derived from an EMBL/GenBank/DDBJ whole genome shotgun (WGS) entry which is preliminary data.</text>
</comment>
<name>A0A939DIH1_9GAMM</name>
<dbReference type="Gene3D" id="6.10.30.10">
    <property type="match status" value="1"/>
</dbReference>
<protein>
    <submittedName>
        <fullName evidence="3">Zn-ribbon domain-containing OB-fold protein</fullName>
    </submittedName>
</protein>
<dbReference type="InterPro" id="IPR052513">
    <property type="entry name" value="Thioester_dehydratase-like"/>
</dbReference>
<dbReference type="Pfam" id="PF01796">
    <property type="entry name" value="OB_ChsH2_C"/>
    <property type="match status" value="1"/>
</dbReference>